<evidence type="ECO:0000256" key="7">
    <source>
        <dbReference type="SAM" id="Phobius"/>
    </source>
</evidence>
<keyword evidence="4 7" id="KW-0812">Transmembrane</keyword>
<feature type="transmembrane region" description="Helical" evidence="7">
    <location>
        <begin position="293"/>
        <end position="311"/>
    </location>
</feature>
<evidence type="ECO:0000259" key="9">
    <source>
        <dbReference type="Pfam" id="PF06750"/>
    </source>
</evidence>
<evidence type="ECO:0000313" key="11">
    <source>
        <dbReference type="Proteomes" id="UP000823928"/>
    </source>
</evidence>
<feature type="transmembrane region" description="Helical" evidence="7">
    <location>
        <begin position="114"/>
        <end position="134"/>
    </location>
</feature>
<comment type="caution">
    <text evidence="10">The sequence shown here is derived from an EMBL/GenBank/DDBJ whole genome shotgun (WGS) entry which is preliminary data.</text>
</comment>
<dbReference type="InterPro" id="IPR000045">
    <property type="entry name" value="Prepilin_IV_endopep_pep"/>
</dbReference>
<keyword evidence="3" id="KW-1003">Cell membrane</keyword>
<protein>
    <submittedName>
        <fullName evidence="10">Prepilin peptidase</fullName>
    </submittedName>
</protein>
<organism evidence="10 11">
    <name type="scientific">Candidatus Scatousia excrementigallinarum</name>
    <dbReference type="NCBI Taxonomy" id="2840935"/>
    <lineage>
        <taxon>Bacteria</taxon>
        <taxon>Candidatus Scatousia</taxon>
    </lineage>
</organism>
<feature type="transmembrane region" description="Helical" evidence="7">
    <location>
        <begin position="86"/>
        <end position="102"/>
    </location>
</feature>
<dbReference type="Proteomes" id="UP000823928">
    <property type="component" value="Unassembled WGS sequence"/>
</dbReference>
<evidence type="ECO:0000259" key="8">
    <source>
        <dbReference type="Pfam" id="PF01478"/>
    </source>
</evidence>
<feature type="transmembrane region" description="Helical" evidence="7">
    <location>
        <begin position="154"/>
        <end position="173"/>
    </location>
</feature>
<evidence type="ECO:0000256" key="6">
    <source>
        <dbReference type="ARBA" id="ARBA00023136"/>
    </source>
</evidence>
<dbReference type="AlphaFoldDB" id="A0A9D1EYL3"/>
<reference evidence="10" key="1">
    <citation type="submission" date="2020-10" db="EMBL/GenBank/DDBJ databases">
        <authorList>
            <person name="Gilroy R."/>
        </authorList>
    </citation>
    <scope>NUCLEOTIDE SEQUENCE</scope>
    <source>
        <strain evidence="10">6276</strain>
    </source>
</reference>
<dbReference type="PANTHER" id="PTHR30487">
    <property type="entry name" value="TYPE 4 PREPILIN-LIKE PROTEINS LEADER PEPTIDE-PROCESSING ENZYME"/>
    <property type="match status" value="1"/>
</dbReference>
<dbReference type="GO" id="GO:0005886">
    <property type="term" value="C:plasma membrane"/>
    <property type="evidence" value="ECO:0007669"/>
    <property type="project" value="UniProtKB-SubCell"/>
</dbReference>
<feature type="transmembrane region" description="Helical" evidence="7">
    <location>
        <begin position="265"/>
        <end position="287"/>
    </location>
</feature>
<evidence type="ECO:0000256" key="4">
    <source>
        <dbReference type="ARBA" id="ARBA00022692"/>
    </source>
</evidence>
<keyword evidence="6 7" id="KW-0472">Membrane</keyword>
<dbReference type="EMBL" id="DVIU01000125">
    <property type="protein sequence ID" value="HIS36233.1"/>
    <property type="molecule type" value="Genomic_DNA"/>
</dbReference>
<sequence>MIGSFLNVVILRAFSGESIVMPPSKCPKCQNKLKWWHNIPILSYILLRGKCYFCKEKISIQYPIVEFITGIVFVLVFLKFGMTAETIFGFIVASLLIVISVTDIKEKVVFDAHTYSLVGIGLVYAVYLTIIQIININMSSTPFNITTEWVIGNPLTTAIGGVLAGVIIMELAARTGYLLAGSRAFGEGDTYIAAGLGAVFGWKNLLIILVMSVVIQLIFTLPLFIKKLIIRKDWNILIPLILFFAYAVGYFFLQKQTIFDNGYVMFVSIAVMFILGIWTCINIIRGLKNPDTLTYLPFGPALAIAGLIVLLI</sequence>
<gene>
    <name evidence="10" type="ORF">IAC10_06335</name>
</gene>
<feature type="domain" description="Prepilin peptidase A24 N-terminal" evidence="9">
    <location>
        <begin position="1"/>
        <end position="80"/>
    </location>
</feature>
<dbReference type="PANTHER" id="PTHR30487:SF0">
    <property type="entry name" value="PREPILIN LEADER PEPTIDASE_N-METHYLTRANSFERASE-RELATED"/>
    <property type="match status" value="1"/>
</dbReference>
<comment type="subcellular location">
    <subcellularLocation>
        <location evidence="1">Cell membrane</location>
        <topology evidence="1">Multi-pass membrane protein</topology>
    </subcellularLocation>
</comment>
<dbReference type="GO" id="GO:0006465">
    <property type="term" value="P:signal peptide processing"/>
    <property type="evidence" value="ECO:0007669"/>
    <property type="project" value="TreeGrafter"/>
</dbReference>
<evidence type="ECO:0000256" key="5">
    <source>
        <dbReference type="ARBA" id="ARBA00022989"/>
    </source>
</evidence>
<name>A0A9D1EYL3_9BACT</name>
<dbReference type="GO" id="GO:0004190">
    <property type="term" value="F:aspartic-type endopeptidase activity"/>
    <property type="evidence" value="ECO:0007669"/>
    <property type="project" value="InterPro"/>
</dbReference>
<accession>A0A9D1EYL3</accession>
<dbReference type="Gene3D" id="1.20.120.1220">
    <property type="match status" value="1"/>
</dbReference>
<evidence type="ECO:0000313" key="10">
    <source>
        <dbReference type="EMBL" id="HIS36233.1"/>
    </source>
</evidence>
<dbReference type="Pfam" id="PF01478">
    <property type="entry name" value="Peptidase_A24"/>
    <property type="match status" value="1"/>
</dbReference>
<reference evidence="10" key="2">
    <citation type="journal article" date="2021" name="PeerJ">
        <title>Extensive microbial diversity within the chicken gut microbiome revealed by metagenomics and culture.</title>
        <authorList>
            <person name="Gilroy R."/>
            <person name="Ravi A."/>
            <person name="Getino M."/>
            <person name="Pursley I."/>
            <person name="Horton D.L."/>
            <person name="Alikhan N.F."/>
            <person name="Baker D."/>
            <person name="Gharbi K."/>
            <person name="Hall N."/>
            <person name="Watson M."/>
            <person name="Adriaenssens E.M."/>
            <person name="Foster-Nyarko E."/>
            <person name="Jarju S."/>
            <person name="Secka A."/>
            <person name="Antonio M."/>
            <person name="Oren A."/>
            <person name="Chaudhuri R.R."/>
            <person name="La Ragione R."/>
            <person name="Hildebrand F."/>
            <person name="Pallen M.J."/>
        </authorList>
    </citation>
    <scope>NUCLEOTIDE SEQUENCE</scope>
    <source>
        <strain evidence="10">6276</strain>
    </source>
</reference>
<evidence type="ECO:0000256" key="1">
    <source>
        <dbReference type="ARBA" id="ARBA00004651"/>
    </source>
</evidence>
<feature type="domain" description="Prepilin type IV endopeptidase peptidase" evidence="8">
    <location>
        <begin position="91"/>
        <end position="221"/>
    </location>
</feature>
<dbReference type="InterPro" id="IPR050882">
    <property type="entry name" value="Prepilin_peptidase/N-MTase"/>
</dbReference>
<evidence type="ECO:0000256" key="2">
    <source>
        <dbReference type="ARBA" id="ARBA00005801"/>
    </source>
</evidence>
<dbReference type="Pfam" id="PF06750">
    <property type="entry name" value="A24_N_bact"/>
    <property type="match status" value="1"/>
</dbReference>
<comment type="similarity">
    <text evidence="2">Belongs to the peptidase A24 family.</text>
</comment>
<feature type="transmembrane region" description="Helical" evidence="7">
    <location>
        <begin position="236"/>
        <end position="253"/>
    </location>
</feature>
<feature type="transmembrane region" description="Helical" evidence="7">
    <location>
        <begin position="60"/>
        <end position="80"/>
    </location>
</feature>
<proteinExistence type="inferred from homology"/>
<evidence type="ECO:0000256" key="3">
    <source>
        <dbReference type="ARBA" id="ARBA00022475"/>
    </source>
</evidence>
<keyword evidence="5 7" id="KW-1133">Transmembrane helix</keyword>
<dbReference type="InterPro" id="IPR010627">
    <property type="entry name" value="Prepilin_pept_A24_N"/>
</dbReference>